<dbReference type="GeneID" id="63784845"/>
<name>A0A1Y2FXE7_PROLT</name>
<dbReference type="Proteomes" id="UP000193685">
    <property type="component" value="Unassembled WGS sequence"/>
</dbReference>
<dbReference type="NCBIfam" id="TIGR04336">
    <property type="entry name" value="AmmeMemoSam_B"/>
    <property type="match status" value="1"/>
</dbReference>
<evidence type="ECO:0000313" key="2">
    <source>
        <dbReference type="EMBL" id="ORY87856.1"/>
    </source>
</evidence>
<sequence>MTARKAAHAGSWYSDNAAELGSKLDSYIAQTDTEQHSLPGARIIISPHAGYSYSGPTAAFGFKALDLTGIQRIFILGPSHHMIMRECALPQATIYETPLGPLQIDTDAIARLRATGRFENLANCYDEREHSIEMQLPFLKHIMGDKDIPIVPILVGGLSFDVECEYGDILKNDVANPANAFVISSDFCHWGQRFRYKYFHAPPNEPVKSVRSEKNLPIKIWESIELMDREGIRCIESQSHEAFADYLDETGNTICGRHPISVMLAAMERAGLPGAWQLLDYRQSNQVISGTDGSVSYVSEVFVLET</sequence>
<dbReference type="Pfam" id="PF01875">
    <property type="entry name" value="Memo"/>
    <property type="match status" value="1"/>
</dbReference>
<accession>A0A1Y2FXE7</accession>
<dbReference type="RefSeq" id="XP_040728351.1">
    <property type="nucleotide sequence ID" value="XM_040868246.1"/>
</dbReference>
<dbReference type="PANTHER" id="PTHR11060:SF0">
    <property type="entry name" value="PROTEIN MEMO1"/>
    <property type="match status" value="1"/>
</dbReference>
<comment type="similarity">
    <text evidence="1">Belongs to the MEMO1 family.</text>
</comment>
<dbReference type="OMA" id="MHLPYIH"/>
<dbReference type="HAMAP" id="MF_00055">
    <property type="entry name" value="MEMO1"/>
    <property type="match status" value="1"/>
</dbReference>
<dbReference type="EMBL" id="MCFI01000001">
    <property type="protein sequence ID" value="ORY87856.1"/>
    <property type="molecule type" value="Genomic_DNA"/>
</dbReference>
<evidence type="ECO:0000256" key="1">
    <source>
        <dbReference type="ARBA" id="ARBA00006315"/>
    </source>
</evidence>
<dbReference type="OrthoDB" id="417112at2759"/>
<dbReference type="Gene3D" id="3.40.830.10">
    <property type="entry name" value="LigB-like"/>
    <property type="match status" value="1"/>
</dbReference>
<dbReference type="InterPro" id="IPR002737">
    <property type="entry name" value="MEMO1_fam"/>
</dbReference>
<protein>
    <submittedName>
        <fullName evidence="2">MEMO1 family</fullName>
    </submittedName>
</protein>
<dbReference type="PANTHER" id="PTHR11060">
    <property type="entry name" value="PROTEIN MEMO1"/>
    <property type="match status" value="1"/>
</dbReference>
<dbReference type="AlphaFoldDB" id="A0A1Y2FXE7"/>
<keyword evidence="3" id="KW-1185">Reference proteome</keyword>
<gene>
    <name evidence="2" type="ORF">BCR37DRAFT_363635</name>
</gene>
<evidence type="ECO:0000313" key="3">
    <source>
        <dbReference type="Proteomes" id="UP000193685"/>
    </source>
</evidence>
<reference evidence="2 3" key="1">
    <citation type="submission" date="2016-07" db="EMBL/GenBank/DDBJ databases">
        <title>Pervasive Adenine N6-methylation of Active Genes in Fungi.</title>
        <authorList>
            <consortium name="DOE Joint Genome Institute"/>
            <person name="Mondo S.J."/>
            <person name="Dannebaum R.O."/>
            <person name="Kuo R.C."/>
            <person name="Labutti K."/>
            <person name="Haridas S."/>
            <person name="Kuo A."/>
            <person name="Salamov A."/>
            <person name="Ahrendt S.R."/>
            <person name="Lipzen A."/>
            <person name="Sullivan W."/>
            <person name="Andreopoulos W.B."/>
            <person name="Clum A."/>
            <person name="Lindquist E."/>
            <person name="Daum C."/>
            <person name="Ramamoorthy G.K."/>
            <person name="Gryganskyi A."/>
            <person name="Culley D."/>
            <person name="Magnuson J.K."/>
            <person name="James T.Y."/>
            <person name="O'Malley M.A."/>
            <person name="Stajich J.E."/>
            <person name="Spatafora J.W."/>
            <person name="Visel A."/>
            <person name="Grigoriev I.V."/>
        </authorList>
    </citation>
    <scope>NUCLEOTIDE SEQUENCE [LARGE SCALE GENOMIC DNA]</scope>
    <source>
        <strain evidence="2 3">12-1054</strain>
    </source>
</reference>
<proteinExistence type="inferred from homology"/>
<dbReference type="CDD" id="cd07361">
    <property type="entry name" value="MEMO_like"/>
    <property type="match status" value="1"/>
</dbReference>
<dbReference type="STRING" id="56484.A0A1Y2FXE7"/>
<organism evidence="2 3">
    <name type="scientific">Protomyces lactucae-debilis</name>
    <dbReference type="NCBI Taxonomy" id="2754530"/>
    <lineage>
        <taxon>Eukaryota</taxon>
        <taxon>Fungi</taxon>
        <taxon>Dikarya</taxon>
        <taxon>Ascomycota</taxon>
        <taxon>Taphrinomycotina</taxon>
        <taxon>Taphrinomycetes</taxon>
        <taxon>Taphrinales</taxon>
        <taxon>Protomycetaceae</taxon>
        <taxon>Protomyces</taxon>
    </lineage>
</organism>
<comment type="caution">
    <text evidence="2">The sequence shown here is derived from an EMBL/GenBank/DDBJ whole genome shotgun (WGS) entry which is preliminary data.</text>
</comment>